<evidence type="ECO:0000256" key="4">
    <source>
        <dbReference type="ARBA" id="ARBA00016244"/>
    </source>
</evidence>
<evidence type="ECO:0000256" key="6">
    <source>
        <dbReference type="ARBA" id="ARBA00023143"/>
    </source>
</evidence>
<dbReference type="Pfam" id="PF22638">
    <property type="entry name" value="FlgK_D1"/>
    <property type="match status" value="1"/>
</dbReference>
<dbReference type="Pfam" id="PF06429">
    <property type="entry name" value="Flg_bbr_C"/>
    <property type="match status" value="1"/>
</dbReference>
<gene>
    <name evidence="9" type="primary">flgK</name>
    <name evidence="9" type="ORF">RGQ15_04790</name>
</gene>
<evidence type="ECO:0000256" key="3">
    <source>
        <dbReference type="ARBA" id="ARBA00009677"/>
    </source>
</evidence>
<evidence type="ECO:0000313" key="10">
    <source>
        <dbReference type="Proteomes" id="UP001269144"/>
    </source>
</evidence>
<keyword evidence="6" id="KW-0975">Bacterial flagellum</keyword>
<dbReference type="InterPro" id="IPR019776">
    <property type="entry name" value="Flagellar_basal_body_rod_CS"/>
</dbReference>
<evidence type="ECO:0000313" key="9">
    <source>
        <dbReference type="EMBL" id="MDS9466893.1"/>
    </source>
</evidence>
<keyword evidence="10" id="KW-1185">Reference proteome</keyword>
<dbReference type="PANTHER" id="PTHR30033:SF1">
    <property type="entry name" value="FLAGELLAR HOOK-ASSOCIATED PROTEIN 1"/>
    <property type="match status" value="1"/>
</dbReference>
<evidence type="ECO:0000256" key="5">
    <source>
        <dbReference type="ARBA" id="ARBA00022525"/>
    </source>
</evidence>
<name>A0ABU2HPC0_9RHOB</name>
<dbReference type="SUPFAM" id="SSF64518">
    <property type="entry name" value="Phase 1 flagellin"/>
    <property type="match status" value="1"/>
</dbReference>
<accession>A0ABU2HPC0</accession>
<evidence type="ECO:0000256" key="2">
    <source>
        <dbReference type="ARBA" id="ARBA00004613"/>
    </source>
</evidence>
<proteinExistence type="inferred from homology"/>
<evidence type="ECO:0000256" key="1">
    <source>
        <dbReference type="ARBA" id="ARBA00004365"/>
    </source>
</evidence>
<comment type="subcellular location">
    <subcellularLocation>
        <location evidence="1">Bacterial flagellum</location>
    </subcellularLocation>
    <subcellularLocation>
        <location evidence="2">Secreted</location>
    </subcellularLocation>
</comment>
<keyword evidence="5" id="KW-0964">Secreted</keyword>
<keyword evidence="9" id="KW-0969">Cilium</keyword>
<feature type="domain" description="Flagellar basal-body/hook protein C-terminal" evidence="7">
    <location>
        <begin position="448"/>
        <end position="485"/>
    </location>
</feature>
<dbReference type="PROSITE" id="PS00588">
    <property type="entry name" value="FLAGELLA_BB_ROD"/>
    <property type="match status" value="1"/>
</dbReference>
<keyword evidence="9" id="KW-0282">Flagellum</keyword>
<dbReference type="PANTHER" id="PTHR30033">
    <property type="entry name" value="FLAGELLAR HOOK-ASSOCIATED PROTEIN 1"/>
    <property type="match status" value="1"/>
</dbReference>
<comment type="caution">
    <text evidence="9">The sequence shown here is derived from an EMBL/GenBank/DDBJ whole genome shotgun (WGS) entry which is preliminary data.</text>
</comment>
<feature type="domain" description="Flagellar hook-associated protein FlgK helical" evidence="8">
    <location>
        <begin position="92"/>
        <end position="312"/>
    </location>
</feature>
<evidence type="ECO:0000259" key="7">
    <source>
        <dbReference type="Pfam" id="PF06429"/>
    </source>
</evidence>
<dbReference type="RefSeq" id="WP_311159084.1">
    <property type="nucleotide sequence ID" value="NZ_JAVQLW010000001.1"/>
</dbReference>
<dbReference type="InterPro" id="IPR053927">
    <property type="entry name" value="FlgK_helical"/>
</dbReference>
<organism evidence="9 10">
    <name type="scientific">Paracoccus aurantius</name>
    <dbReference type="NCBI Taxonomy" id="3073814"/>
    <lineage>
        <taxon>Bacteria</taxon>
        <taxon>Pseudomonadati</taxon>
        <taxon>Pseudomonadota</taxon>
        <taxon>Alphaproteobacteria</taxon>
        <taxon>Rhodobacterales</taxon>
        <taxon>Paracoccaceae</taxon>
        <taxon>Paracoccus</taxon>
    </lineage>
</organism>
<sequence>MSLSSAISSALSGLTAATRGTELVATNVSNKSVAGYARRELELSSRIHSAGGGGVSIDGVRRIVNAALVADNRLAAAKAGNSSVMASFHAALEAAFGTTAATNSLATSLGSLDEAITLAAGSPDSEIRLQNVLDAAAGLAGKINSIAKSIEEARSSAENSIRSDVDRLNESLSQVALLNRQIAARQAQGQDASSLVDARQAVIDGISGIVPIVEVSRENGRVAIYTKGGATLLDGVDPVAIEFTAKGHVTADMSVENGALAMLSVNGKALGSAEMGLFGGGTLAAHFEIRDSSAPAYQAQIDAFAMELYQRFADPGVDPTLSIDQHGLFTDAQGNFDAANFTGLANRIAVTKLADPAQGGEIWRIRAGLNATDGGDAGDGSRLLAMSGALSDSRTPSSHHLGTTARDMLGLASQLSSGAASNRLRSEARAQQDQGYSDGLKTALLADGVDTDAEMETLLALETAYAANAKVLQAANDMLDQILRLT</sequence>
<dbReference type="NCBIfam" id="TIGR02492">
    <property type="entry name" value="flgK_ends"/>
    <property type="match status" value="1"/>
</dbReference>
<protein>
    <recommendedName>
        <fullName evidence="4">Flagellar hook-associated protein 1</fullName>
    </recommendedName>
</protein>
<dbReference type="InterPro" id="IPR002371">
    <property type="entry name" value="FlgK"/>
</dbReference>
<reference evidence="10" key="1">
    <citation type="submission" date="2023-07" db="EMBL/GenBank/DDBJ databases">
        <title>Paracoccus sp. MBLB3053 whole genome sequence.</title>
        <authorList>
            <person name="Hwang C.Y."/>
            <person name="Cho E.-S."/>
            <person name="Seo M.-J."/>
        </authorList>
    </citation>
    <scope>NUCLEOTIDE SEQUENCE [LARGE SCALE GENOMIC DNA]</scope>
    <source>
        <strain evidence="10">MBLB3053</strain>
    </source>
</reference>
<comment type="similarity">
    <text evidence="3">Belongs to the flagella basal body rod proteins family.</text>
</comment>
<evidence type="ECO:0000259" key="8">
    <source>
        <dbReference type="Pfam" id="PF22638"/>
    </source>
</evidence>
<dbReference type="EMBL" id="JAVQLW010000001">
    <property type="protein sequence ID" value="MDS9466893.1"/>
    <property type="molecule type" value="Genomic_DNA"/>
</dbReference>
<dbReference type="Proteomes" id="UP001269144">
    <property type="component" value="Unassembled WGS sequence"/>
</dbReference>
<dbReference type="InterPro" id="IPR010930">
    <property type="entry name" value="Flg_bb/hook_C_dom"/>
</dbReference>
<keyword evidence="9" id="KW-0966">Cell projection</keyword>